<reference evidence="1" key="1">
    <citation type="submission" date="2022-08" db="EMBL/GenBank/DDBJ databases">
        <authorList>
            <person name="Dale J.L."/>
        </authorList>
    </citation>
    <scope>NUCLEOTIDE SEQUENCE</scope>
    <source>
        <strain evidence="1">2022EL-00758</strain>
    </source>
</reference>
<evidence type="ECO:0000313" key="2">
    <source>
        <dbReference type="Proteomes" id="UP001076655"/>
    </source>
</evidence>
<dbReference type="RefSeq" id="WP_230058884.1">
    <property type="nucleotide sequence ID" value="NZ_BRRE01000002.1"/>
</dbReference>
<gene>
    <name evidence="1" type="ORF">N0392_03640</name>
</gene>
<protein>
    <submittedName>
        <fullName evidence="1">Uncharacterized protein</fullName>
    </submittedName>
</protein>
<sequence length="174" mass="20380">MDKYYNSKSTQELADGLELYLKQAYIHPLYINCDCEDEGAEEAEFYLNALFLRDPDLSRDFRKKILESPVICNDYFKSRCLSFLLMSPGKYHEYSIQYLSDHHDILPVSFLQQAMFYFECAKYDPADNYHVPDSLIIKLKSRYHVVKDDNNTAAYELAGLKETYDDFSVAYPLP</sequence>
<dbReference type="EMBL" id="JAPNMI010000002">
    <property type="protein sequence ID" value="MCY0788780.1"/>
    <property type="molecule type" value="Genomic_DNA"/>
</dbReference>
<dbReference type="Proteomes" id="UP001076655">
    <property type="component" value="Unassembled WGS sequence"/>
</dbReference>
<organism evidence="1 2">
    <name type="scientific">Morganella morganii</name>
    <name type="common">Proteus morganii</name>
    <dbReference type="NCBI Taxonomy" id="582"/>
    <lineage>
        <taxon>Bacteria</taxon>
        <taxon>Pseudomonadati</taxon>
        <taxon>Pseudomonadota</taxon>
        <taxon>Gammaproteobacteria</taxon>
        <taxon>Enterobacterales</taxon>
        <taxon>Morganellaceae</taxon>
        <taxon>Morganella</taxon>
    </lineage>
</organism>
<proteinExistence type="predicted"/>
<dbReference type="CDD" id="cd20696">
    <property type="entry name" value="CdiI_Ecoli3006-like"/>
    <property type="match status" value="1"/>
</dbReference>
<evidence type="ECO:0000313" key="1">
    <source>
        <dbReference type="EMBL" id="MCY0788780.1"/>
    </source>
</evidence>
<comment type="caution">
    <text evidence="1">The sequence shown here is derived from an EMBL/GenBank/DDBJ whole genome shotgun (WGS) entry which is preliminary data.</text>
</comment>
<dbReference type="AlphaFoldDB" id="A0A9Q4CKL5"/>
<name>A0A9Q4CKL5_MORMO</name>
<accession>A0A9Q4CKL5</accession>